<evidence type="ECO:0000256" key="5">
    <source>
        <dbReference type="ARBA" id="ARBA00023043"/>
    </source>
</evidence>
<keyword evidence="5 10" id="KW-0040">ANK repeat</keyword>
<evidence type="ECO:0000256" key="8">
    <source>
        <dbReference type="ARBA" id="ARBA00062703"/>
    </source>
</evidence>
<dbReference type="PROSITE" id="PS50088">
    <property type="entry name" value="ANK_REPEAT"/>
    <property type="match status" value="4"/>
</dbReference>
<feature type="repeat" description="ANK" evidence="10">
    <location>
        <begin position="227"/>
        <end position="259"/>
    </location>
</feature>
<dbReference type="Pfam" id="PF12796">
    <property type="entry name" value="Ank_2"/>
    <property type="match status" value="3"/>
</dbReference>
<dbReference type="Proteomes" id="UP001177744">
    <property type="component" value="Unassembled WGS sequence"/>
</dbReference>
<name>A0AA40LVX8_CNENI</name>
<dbReference type="PANTHER" id="PTHR24198:SF185">
    <property type="entry name" value="ANKYRIN-3"/>
    <property type="match status" value="1"/>
</dbReference>
<comment type="subcellular location">
    <subcellularLocation>
        <location evidence="2">Cytoplasm</location>
    </subcellularLocation>
    <subcellularLocation>
        <location evidence="1">Nucleus</location>
    </subcellularLocation>
</comment>
<comment type="function">
    <text evidence="7">Required to prevent the misactivation of serine (Ser) with tRNA(Ala) by promoting the hydrolysis of Ser-mischarged tRNA(Ala), thereby playing a role in translational fidelity. Binds directly to the catalytic domain of AARS/AlaRS and captures Ser that is misactivated by AARS/AlaRS, preventing the charging of Ser adenylates to tRNA(Ala) and precluding Ser misincorporation in nascent peptides.</text>
</comment>
<feature type="repeat" description="ANK" evidence="10">
    <location>
        <begin position="397"/>
        <end position="429"/>
    </location>
</feature>
<evidence type="ECO:0000256" key="2">
    <source>
        <dbReference type="ARBA" id="ARBA00004496"/>
    </source>
</evidence>
<evidence type="ECO:0000256" key="1">
    <source>
        <dbReference type="ARBA" id="ARBA00004123"/>
    </source>
</evidence>
<dbReference type="Gene3D" id="1.25.40.20">
    <property type="entry name" value="Ankyrin repeat-containing domain"/>
    <property type="match status" value="3"/>
</dbReference>
<evidence type="ECO:0000313" key="12">
    <source>
        <dbReference type="EMBL" id="KAK1345614.1"/>
    </source>
</evidence>
<keyword evidence="4" id="KW-0677">Repeat</keyword>
<dbReference type="FunFam" id="1.25.40.20:FF:000336">
    <property type="entry name" value="Ankyrin repeat domain-containing protein 16"/>
    <property type="match status" value="1"/>
</dbReference>
<dbReference type="SMART" id="SM00248">
    <property type="entry name" value="ANK"/>
    <property type="match status" value="9"/>
</dbReference>
<keyword evidence="13" id="KW-1185">Reference proteome</keyword>
<evidence type="ECO:0000256" key="9">
    <source>
        <dbReference type="ARBA" id="ARBA00067264"/>
    </source>
</evidence>
<proteinExistence type="predicted"/>
<dbReference type="PRINTS" id="PR01415">
    <property type="entry name" value="ANKYRIN"/>
</dbReference>
<feature type="region of interest" description="Disordered" evidence="11">
    <location>
        <begin position="1"/>
        <end position="45"/>
    </location>
</feature>
<reference evidence="12" key="1">
    <citation type="submission" date="2023-06" db="EMBL/GenBank/DDBJ databases">
        <title>Reference genome for the Northern bat (Eptesicus nilssonii), a most northern bat species.</title>
        <authorList>
            <person name="Laine V.N."/>
            <person name="Pulliainen A.T."/>
            <person name="Lilley T.M."/>
        </authorList>
    </citation>
    <scope>NUCLEOTIDE SEQUENCE</scope>
    <source>
        <strain evidence="12">BLF_Eptnil</strain>
        <tissue evidence="12">Kidney</tissue>
    </source>
</reference>
<accession>A0AA40LVX8</accession>
<dbReference type="InterPro" id="IPR002110">
    <property type="entry name" value="Ankyrin_rpt"/>
</dbReference>
<feature type="repeat" description="ANK" evidence="10">
    <location>
        <begin position="294"/>
        <end position="317"/>
    </location>
</feature>
<protein>
    <recommendedName>
        <fullName evidence="9">Ankyrin repeat domain-containing protein 16</fullName>
    </recommendedName>
</protein>
<evidence type="ECO:0000256" key="10">
    <source>
        <dbReference type="PROSITE-ProRule" id="PRU00023"/>
    </source>
</evidence>
<sequence length="485" mass="52513">MALRTGAPATAVASGPGPPGLPVPTSTGGSEPGAPARSEHGLRRVRRQLPNVLPKMKPLRSAAARLRARLRPHLERAFGRRVVCRDTNHPAQGSAALPLARGPGREAQGRAGALELSLAPEAMAAPGDARRFCRLVQEGRLCALREELQGAGPPSCPGPAGDTLLHCAARHGRRDILAYLAEAWDLDIEAANRDYKRPLHEAASMGHRDCVRYLLGRGAVVDCLKKADWTPLMMACTRKNLEVIQDLVEHGADPLLKNKDGWNSFHIASREGDPPILQYLLTICPDAWKTESKINRTPLHTAAMHGCLEAVKVLLQRCQYEPDCRDKCGLTPFMDAIQCGHINIARLLLEKHKACICAEDSLGAQAIHRAAVTGQNEAIRFLVSELGIDVDVKATSTHLTALHYAAKEGHVSTVQMLISLGADINSKDERNRSALHLACAGQHLACIEFLLQSGLRDSPDITGTLAQQLTRNTDILQCFSHSMTA</sequence>
<evidence type="ECO:0000256" key="6">
    <source>
        <dbReference type="ARBA" id="ARBA00023242"/>
    </source>
</evidence>
<comment type="caution">
    <text evidence="12">The sequence shown here is derived from an EMBL/GenBank/DDBJ whole genome shotgun (WGS) entry which is preliminary data.</text>
</comment>
<organism evidence="12 13">
    <name type="scientific">Cnephaeus nilssonii</name>
    <name type="common">Northern bat</name>
    <name type="synonym">Eptesicus nilssonii</name>
    <dbReference type="NCBI Taxonomy" id="3371016"/>
    <lineage>
        <taxon>Eukaryota</taxon>
        <taxon>Metazoa</taxon>
        <taxon>Chordata</taxon>
        <taxon>Craniata</taxon>
        <taxon>Vertebrata</taxon>
        <taxon>Euteleostomi</taxon>
        <taxon>Mammalia</taxon>
        <taxon>Eutheria</taxon>
        <taxon>Laurasiatheria</taxon>
        <taxon>Chiroptera</taxon>
        <taxon>Yangochiroptera</taxon>
        <taxon>Vespertilionidae</taxon>
        <taxon>Cnephaeus</taxon>
    </lineage>
</organism>
<dbReference type="GO" id="GO:0005634">
    <property type="term" value="C:nucleus"/>
    <property type="evidence" value="ECO:0007669"/>
    <property type="project" value="UniProtKB-SubCell"/>
</dbReference>
<dbReference type="GO" id="GO:0005737">
    <property type="term" value="C:cytoplasm"/>
    <property type="evidence" value="ECO:0007669"/>
    <property type="project" value="UniProtKB-SubCell"/>
</dbReference>
<comment type="subunit">
    <text evidence="8">Interacts with AARS; the interaction is direct.</text>
</comment>
<dbReference type="AlphaFoldDB" id="A0AA40LVX8"/>
<dbReference type="EMBL" id="JAULJE010000002">
    <property type="protein sequence ID" value="KAK1345614.1"/>
    <property type="molecule type" value="Genomic_DNA"/>
</dbReference>
<gene>
    <name evidence="12" type="ORF">QTO34_008076</name>
</gene>
<evidence type="ECO:0000256" key="4">
    <source>
        <dbReference type="ARBA" id="ARBA00022737"/>
    </source>
</evidence>
<dbReference type="PANTHER" id="PTHR24198">
    <property type="entry name" value="ANKYRIN REPEAT AND PROTEIN KINASE DOMAIN-CONTAINING PROTEIN"/>
    <property type="match status" value="1"/>
</dbReference>
<feature type="repeat" description="ANK" evidence="10">
    <location>
        <begin position="194"/>
        <end position="226"/>
    </location>
</feature>
<evidence type="ECO:0000256" key="3">
    <source>
        <dbReference type="ARBA" id="ARBA00022490"/>
    </source>
</evidence>
<evidence type="ECO:0000256" key="11">
    <source>
        <dbReference type="SAM" id="MobiDB-lite"/>
    </source>
</evidence>
<dbReference type="Pfam" id="PF13637">
    <property type="entry name" value="Ank_4"/>
    <property type="match status" value="1"/>
</dbReference>
<evidence type="ECO:0000313" key="13">
    <source>
        <dbReference type="Proteomes" id="UP001177744"/>
    </source>
</evidence>
<dbReference type="SUPFAM" id="SSF48403">
    <property type="entry name" value="Ankyrin repeat"/>
    <property type="match status" value="1"/>
</dbReference>
<evidence type="ECO:0000256" key="7">
    <source>
        <dbReference type="ARBA" id="ARBA00053725"/>
    </source>
</evidence>
<dbReference type="InterPro" id="IPR036770">
    <property type="entry name" value="Ankyrin_rpt-contain_sf"/>
</dbReference>
<keyword evidence="3" id="KW-0963">Cytoplasm</keyword>
<keyword evidence="6" id="KW-0539">Nucleus</keyword>
<dbReference type="PROSITE" id="PS50297">
    <property type="entry name" value="ANK_REP_REGION"/>
    <property type="match status" value="4"/>
</dbReference>